<evidence type="ECO:0000256" key="1">
    <source>
        <dbReference type="SAM" id="MobiDB-lite"/>
    </source>
</evidence>
<organism evidence="2 3">
    <name type="scientific">Laspinema olomoucense D3b</name>
    <dbReference type="NCBI Taxonomy" id="2953688"/>
    <lineage>
        <taxon>Bacteria</taxon>
        <taxon>Bacillati</taxon>
        <taxon>Cyanobacteriota</taxon>
        <taxon>Cyanophyceae</taxon>
        <taxon>Oscillatoriophycideae</taxon>
        <taxon>Oscillatoriales</taxon>
        <taxon>Laspinemataceae</taxon>
        <taxon>Laspinema</taxon>
        <taxon>Laspinema olomoucense</taxon>
    </lineage>
</organism>
<evidence type="ECO:0000313" key="3">
    <source>
        <dbReference type="Proteomes" id="UP001525961"/>
    </source>
</evidence>
<feature type="region of interest" description="Disordered" evidence="1">
    <location>
        <begin position="18"/>
        <end position="50"/>
    </location>
</feature>
<protein>
    <submittedName>
        <fullName evidence="2">Uncharacterized protein</fullName>
    </submittedName>
</protein>
<proteinExistence type="predicted"/>
<dbReference type="Proteomes" id="UP001525961">
    <property type="component" value="Unassembled WGS sequence"/>
</dbReference>
<dbReference type="EMBL" id="JAMXFA010000001">
    <property type="protein sequence ID" value="MCT7976147.1"/>
    <property type="molecule type" value="Genomic_DNA"/>
</dbReference>
<gene>
    <name evidence="2" type="ORF">NG792_00225</name>
</gene>
<keyword evidence="3" id="KW-1185">Reference proteome</keyword>
<accession>A0ABT2N0E5</accession>
<dbReference type="RefSeq" id="WP_261200661.1">
    <property type="nucleotide sequence ID" value="NZ_JAMXFA010000001.1"/>
</dbReference>
<feature type="compositionally biased region" description="Basic and acidic residues" evidence="1">
    <location>
        <begin position="23"/>
        <end position="33"/>
    </location>
</feature>
<comment type="caution">
    <text evidence="2">The sequence shown here is derived from an EMBL/GenBank/DDBJ whole genome shotgun (WGS) entry which is preliminary data.</text>
</comment>
<reference evidence="2 3" key="1">
    <citation type="journal article" date="2022" name="Front. Microbiol.">
        <title>High genomic differentiation and limited gene flow indicate recent cryptic speciation within the genus Laspinema (cyanobacteria).</title>
        <authorList>
            <person name="Stanojkovic A."/>
            <person name="Skoupy S."/>
            <person name="Skaloud P."/>
            <person name="Dvorak P."/>
        </authorList>
    </citation>
    <scope>NUCLEOTIDE SEQUENCE [LARGE SCALE GENOMIC DNA]</scope>
    <source>
        <strain evidence="2 3">D3b</strain>
    </source>
</reference>
<name>A0ABT2N0E5_9CYAN</name>
<evidence type="ECO:0000313" key="2">
    <source>
        <dbReference type="EMBL" id="MCT7976147.1"/>
    </source>
</evidence>
<sequence length="50" mass="5687">MEFPHAIAEFRLLTGLLPGSKVPHRDRTEDRFGLRSSDPTHPNDSAAWKE</sequence>